<name>A0A8S1EUT3_9PELO</name>
<keyword evidence="1" id="KW-0812">Transmembrane</keyword>
<feature type="signal peptide" evidence="2">
    <location>
        <begin position="1"/>
        <end position="16"/>
    </location>
</feature>
<dbReference type="Proteomes" id="UP000494206">
    <property type="component" value="Unassembled WGS sequence"/>
</dbReference>
<keyword evidence="1" id="KW-0472">Membrane</keyword>
<feature type="chain" id="PRO_5035722084" description="Nematode cuticle collagen N-terminal domain-containing protein" evidence="2">
    <location>
        <begin position="17"/>
        <end position="141"/>
    </location>
</feature>
<comment type="caution">
    <text evidence="3">The sequence shown here is derived from an EMBL/GenBank/DDBJ whole genome shotgun (WGS) entry which is preliminary data.</text>
</comment>
<dbReference type="InterPro" id="IPR009853">
    <property type="entry name" value="DUF1412"/>
</dbReference>
<evidence type="ECO:0000256" key="1">
    <source>
        <dbReference type="SAM" id="Phobius"/>
    </source>
</evidence>
<evidence type="ECO:0000313" key="4">
    <source>
        <dbReference type="Proteomes" id="UP000494206"/>
    </source>
</evidence>
<accession>A0A8S1EUT3</accession>
<dbReference type="Pfam" id="PF07203">
    <property type="entry name" value="DUF1412"/>
    <property type="match status" value="1"/>
</dbReference>
<keyword evidence="4" id="KW-1185">Reference proteome</keyword>
<evidence type="ECO:0008006" key="5">
    <source>
        <dbReference type="Google" id="ProtNLM"/>
    </source>
</evidence>
<protein>
    <recommendedName>
        <fullName evidence="5">Nematode cuticle collagen N-terminal domain-containing protein</fullName>
    </recommendedName>
</protein>
<keyword evidence="2" id="KW-0732">Signal</keyword>
<keyword evidence="1" id="KW-1133">Transmembrane helix</keyword>
<sequence length="141" mass="15943">MFKLIIVLIVVSAIFAQNPYQVYRRYHSDYYRQPIHDFFNDPIWGGRSQSAASTHNNNNKLANSLKMNSTLLAVLFFAFFLVVTVESAVISRSRRAVEDYYYGNGVVHNVVNDNLIGGPTSLGWAQVPHVLSPMFSPVFGR</sequence>
<proteinExistence type="predicted"/>
<feature type="transmembrane region" description="Helical" evidence="1">
    <location>
        <begin position="70"/>
        <end position="90"/>
    </location>
</feature>
<reference evidence="3 4" key="1">
    <citation type="submission" date="2020-04" db="EMBL/GenBank/DDBJ databases">
        <authorList>
            <person name="Laetsch R D."/>
            <person name="Stevens L."/>
            <person name="Kumar S."/>
            <person name="Blaxter L. M."/>
        </authorList>
    </citation>
    <scope>NUCLEOTIDE SEQUENCE [LARGE SCALE GENOMIC DNA]</scope>
</reference>
<organism evidence="3 4">
    <name type="scientific">Caenorhabditis bovis</name>
    <dbReference type="NCBI Taxonomy" id="2654633"/>
    <lineage>
        <taxon>Eukaryota</taxon>
        <taxon>Metazoa</taxon>
        <taxon>Ecdysozoa</taxon>
        <taxon>Nematoda</taxon>
        <taxon>Chromadorea</taxon>
        <taxon>Rhabditida</taxon>
        <taxon>Rhabditina</taxon>
        <taxon>Rhabditomorpha</taxon>
        <taxon>Rhabditoidea</taxon>
        <taxon>Rhabditidae</taxon>
        <taxon>Peloderinae</taxon>
        <taxon>Caenorhabditis</taxon>
    </lineage>
</organism>
<dbReference type="AlphaFoldDB" id="A0A8S1EUT3"/>
<evidence type="ECO:0000313" key="3">
    <source>
        <dbReference type="EMBL" id="CAB3403916.1"/>
    </source>
</evidence>
<dbReference type="PANTHER" id="PTHR34602">
    <property type="entry name" value="NEMATODE SPECIFIC PEPTIDE FAMILY, GROUP E-RELATED"/>
    <property type="match status" value="1"/>
</dbReference>
<evidence type="ECO:0000256" key="2">
    <source>
        <dbReference type="SAM" id="SignalP"/>
    </source>
</evidence>
<gene>
    <name evidence="3" type="ORF">CBOVIS_LOCUS6319</name>
</gene>
<dbReference type="EMBL" id="CADEPM010000004">
    <property type="protein sequence ID" value="CAB3403916.1"/>
    <property type="molecule type" value="Genomic_DNA"/>
</dbReference>